<evidence type="ECO:0000313" key="1">
    <source>
        <dbReference type="EMBL" id="AFC86368.1"/>
    </source>
</evidence>
<dbReference type="Proteomes" id="UP000005234">
    <property type="component" value="Chromosome"/>
</dbReference>
<evidence type="ECO:0000313" key="2">
    <source>
        <dbReference type="Proteomes" id="UP000005234"/>
    </source>
</evidence>
<dbReference type="KEGG" id="fau:Fraau_1981"/>
<dbReference type="STRING" id="767434.Fraau_1981"/>
<keyword evidence="2" id="KW-1185">Reference proteome</keyword>
<accession>H8L1V7</accession>
<protein>
    <submittedName>
        <fullName evidence="1">Uncharacterized protein</fullName>
    </submittedName>
</protein>
<sequence>MSAVTVPGFDPLNTPTYRGLRDVFVKLWTVLDEASFRSAILAKRASLTADDARAEFQTLATMTDQRTVYGQMQRLLVEAGANYDDERTELRATVRQLMAENQALRAAAAGGEVPR</sequence>
<dbReference type="HOGENOM" id="CLU_2105376_0_0_6"/>
<reference evidence="1" key="1">
    <citation type="submission" date="2012-02" db="EMBL/GenBank/DDBJ databases">
        <title>The complete genome of Frateuria aurantia DSM 6220.</title>
        <authorList>
            <consortium name="US DOE Joint Genome Institute (JGI-PGF)"/>
            <person name="Lucas S."/>
            <person name="Copeland A."/>
            <person name="Lapidus A."/>
            <person name="Glavina del Rio T."/>
            <person name="Dalin E."/>
            <person name="Tice H."/>
            <person name="Bruce D."/>
            <person name="Goodwin L."/>
            <person name="Pitluck S."/>
            <person name="Peters L."/>
            <person name="Ovchinnikova G."/>
            <person name="Teshima H."/>
            <person name="Kyrpides N."/>
            <person name="Mavromatis K."/>
            <person name="Ivanova N."/>
            <person name="Brettin T."/>
            <person name="Detter J.C."/>
            <person name="Han C."/>
            <person name="Larimer F."/>
            <person name="Land M."/>
            <person name="Hauser L."/>
            <person name="Markowitz V."/>
            <person name="Cheng J.-F."/>
            <person name="Hugenholtz P."/>
            <person name="Woyke T."/>
            <person name="Wu D."/>
            <person name="Brambilla E."/>
            <person name="Klenk H.-P."/>
            <person name="Eisen J.A."/>
        </authorList>
    </citation>
    <scope>NUCLEOTIDE SEQUENCE</scope>
    <source>
        <strain evidence="1">DSM 6220</strain>
    </source>
</reference>
<proteinExistence type="predicted"/>
<dbReference type="EMBL" id="CP003350">
    <property type="protein sequence ID" value="AFC86368.1"/>
    <property type="molecule type" value="Genomic_DNA"/>
</dbReference>
<organism evidence="1 2">
    <name type="scientific">Frateuria aurantia (strain ATCC 33424 / DSM 6220 / KCTC 2777 / LMG 1558 / NBRC 3245 / NCIMB 13370)</name>
    <name type="common">Acetobacter aurantius</name>
    <dbReference type="NCBI Taxonomy" id="767434"/>
    <lineage>
        <taxon>Bacteria</taxon>
        <taxon>Pseudomonadati</taxon>
        <taxon>Pseudomonadota</taxon>
        <taxon>Gammaproteobacteria</taxon>
        <taxon>Lysobacterales</taxon>
        <taxon>Rhodanobacteraceae</taxon>
        <taxon>Frateuria</taxon>
    </lineage>
</organism>
<dbReference type="RefSeq" id="WP_014403371.1">
    <property type="nucleotide sequence ID" value="NC_017033.1"/>
</dbReference>
<gene>
    <name evidence="1" type="ordered locus">Fraau_1981</name>
</gene>
<name>H8L1V7_FRAAD</name>
<dbReference type="AlphaFoldDB" id="H8L1V7"/>